<feature type="domain" description="Carrier" evidence="7">
    <location>
        <begin position="2367"/>
        <end position="2445"/>
    </location>
</feature>
<keyword evidence="3" id="KW-0489">Methyltransferase</keyword>
<dbReference type="GO" id="GO:1901336">
    <property type="term" value="P:lactone biosynthetic process"/>
    <property type="evidence" value="ECO:0007669"/>
    <property type="project" value="UniProtKB-ARBA"/>
</dbReference>
<dbReference type="Pfam" id="PF02801">
    <property type="entry name" value="Ketoacyl-synt_C"/>
    <property type="match status" value="1"/>
</dbReference>
<dbReference type="GO" id="GO:0004315">
    <property type="term" value="F:3-oxoacyl-[acyl-carrier-protein] synthase activity"/>
    <property type="evidence" value="ECO:0007669"/>
    <property type="project" value="InterPro"/>
</dbReference>
<dbReference type="SMART" id="SM00825">
    <property type="entry name" value="PKS_KS"/>
    <property type="match status" value="1"/>
</dbReference>
<gene>
    <name evidence="10" type="ORF">N7452_009541</name>
</gene>
<dbReference type="InterPro" id="IPR014030">
    <property type="entry name" value="Ketoacyl_synth_N"/>
</dbReference>
<feature type="region of interest" description="C-terminal hotdog fold" evidence="6">
    <location>
        <begin position="1039"/>
        <end position="1185"/>
    </location>
</feature>
<evidence type="ECO:0000256" key="6">
    <source>
        <dbReference type="PROSITE-ProRule" id="PRU01363"/>
    </source>
</evidence>
<dbReference type="InterPro" id="IPR020841">
    <property type="entry name" value="PKS_Beta-ketoAc_synthase_dom"/>
</dbReference>
<dbReference type="Pfam" id="PF14765">
    <property type="entry name" value="PS-DH"/>
    <property type="match status" value="1"/>
</dbReference>
<proteinExistence type="predicted"/>
<dbReference type="SUPFAM" id="SSF50129">
    <property type="entry name" value="GroES-like"/>
    <property type="match status" value="1"/>
</dbReference>
<sequence>MRSETLCHDSHAPEHSGPEALAIVGMAMRLPGGINNAEDFWDFLINKRDGHCTVPDSRYNVEAFYHPARSGSVRTQSGYFLQEDPAYFDNQFFSLTPYEASRLDPQQRLLLEVIYECMETGGQVGWRGQGRNIGCFVGVFGEDWYDLQTKDTQRIDRYHVLGTGNFALSNRISYEFDFTGPSMTLATGCSASMVGLHEACQAVLAGDCESAVVAGTNLILTPTMTTTMSDNLVLSPTGICRTFDAGADGYGRGEGVNAVYVKRLADAVRDGDPIRAVIRATATNCDGRTPGITTPGSATQMQLIQKAYQRAQIEDITNTGFFECHGTGTVAGDTAETSVVAEIFRDTGVLIGSVKPNVGHSEGASGITSIIKTVLALEKRTIPPNIFFESPNPGIPFNECKLEVPIEAMQWPEHKALRASVNCFGIGGANAHVILEPGFEHGAERDQRSSELVKKLLVASAGSAEALSTRVNDLTNFMQTEGKTLHDIVYTLGSRRERLKHRNFGIASTNVDAEFQEQAVEASGVPEVILVFTGQGAQWAGMARELLDSSEDFRNDIQAMDKVLQTANPAPSWSIAEALLATKAQSQIDDPRLSQPVCVAIQIALTNLLQKWGILFSAVVGHSSGEIAAAYASKAISLRSAILIAYHRGRLTQHVDNGSMAAVGLSRIEVNPWLVEGAVVACENSPSSTTIAGESNSVSQTIDKIREAYPDAFCRMLRVTKAYHSPKMQSMAADYSAIIAPEIEASSHMISMYSTVTGEKVIDPAKLDSTYWSRNLVSTVEFNKAIKVILQSNPDQDRVFIELGPHSVLQGPLRQIFDSTKVKGRSWYIPTLVRSQSAEDSLLRAAGMAFTRGVDVNLLAINGPGRVIDCLPRYPWQHTERHWSESRISESWRHRKFPHHELLGSRVLETTPLQPSWRNVLQIHNCPWLGHHKLFRDTVFPCAGYVAMVGEAIRQHCHCEGYEIRNLILKKPLFLQETSATEIITSLRPERLSDIADSEWFEFVVLALDGSEWGTYCQGQIRPINEAGLPQISKQPRWTRTVEPRDWYQFMARLGLNYGNTFQRLTDITVDPVDHLANAIVTEDSKDFGDSYLVHPTVIDQGLQLLSVAMANGIQRRASSLAIPAWVDRIFVSKAEGNIWCQANSDGDVASTVLSGDISMFSQKGPALVVTGANFFSLANDEVDEESTIPLLSQIDWAPCLDLVSPSNWLPFKSEERGVSLVSEITCFYILEAALHVKDVTPATEHLKKYHSWLQRTHEQILSGTAQPFLQIPWQNMDKDARLTRAAEIREHLKALGRGVDKVEELLRPVFENCIEIIEGRIPALEVLTMDRLRNMYDFVSSLSDWTPFLKQVGHWNPRVRILEIGAGTGATCAQVLNSMQSTEGKRMFASYTFTDISPAFLSAAADRFSEHDSVNFHLLDITKDPLGQGFAPASYDLIFASNVIHATASLSNSLANVHKLLAPGGFLLLQELCPENLYTDFTMGILPDWWNGQEDGRTDRPYVKPERWHTELIQAGFMGAMCVTPDNAYPFQQNANIITRRPVDYLPMQHITLLSTFSQSSLPWDKGLEKMLKSQGYSVTRATLESLPTDTGCIISLLDLSAPALHDMDEVRFEQMKRLFSRSSNIPIVYITRSVQMACENPQFGLVLGFSRTLRREIVGNIVTVEIDALNDATCQAVVEILKRTRQAIPQGTLRDDEYVVRSGQVHVSRVNWRSLREQMEETPDSDTPRHLSVRRYGLLDSLFWEASLGPESPLGPTELELEVHCVGLNFRDLMIALGVMGESSQSGIEASATVRRVGAKVTRFEPGNRVVVCNKGLFRTRARADEHECIEIPPGLSLQDAATIPAVYATAFYSLITIGQLQSNQTVLIHCATGGVGLAAVQVCQEIGATIYATAGSPEKRGYLHAEYGIPMENIFSSRDDSFHPGVMKRTGGAGVNLVLNSLAGSLLHASWQCVARSGKMIELGKRDFLAHGSLNMDLFGGNRSFFGVDMLSIIEEQPELSQRLMVQFVDWYKGNKIRPIRPIKVFEASEVVEAFKYMQSGRHMGKIVIQMPKGADQLSSGPTQIPAKLDTTKSYLLVGGLGGIGRAVANWLVEKGARHLVFLSRSAGCLPDHHRFVCELERQGCEVEMVSGDVSRLEDTTKLLSRAAGRVIGGVIQMSMVLQDESLAKMSHIQWLQAIKPKVDGTYNLHRALEEHESGLDFFVLFSSMSGVVGNVGQSNYAAANSFLDAFVTYRRQLGRVASVVNLGVVEDIGCVHYDQPTLNRVKATGSRLIRQEAVIDALHAAILPFRSQPDTANFTSSVMMIGVNSIKPLSAPGVTPYWGPDIRFSMYENLEGHAKRDTQMDQTDLKEFFGMLEQSPDLLDDPATEVRIMTELCKLINAHMSHNERENDDMASIPIDSLMSIEIRNWFRRQLGMEISLTEISKAGTVGGLSRLCVTTLQERHNVSGKNTEAQKDQI</sequence>
<dbReference type="Gene3D" id="3.10.129.110">
    <property type="entry name" value="Polyketide synthase dehydratase"/>
    <property type="match status" value="1"/>
</dbReference>
<dbReference type="InterPro" id="IPR014043">
    <property type="entry name" value="Acyl_transferase_dom"/>
</dbReference>
<organism evidence="10 11">
    <name type="scientific">Penicillium brevicompactum</name>
    <dbReference type="NCBI Taxonomy" id="5074"/>
    <lineage>
        <taxon>Eukaryota</taxon>
        <taxon>Fungi</taxon>
        <taxon>Dikarya</taxon>
        <taxon>Ascomycota</taxon>
        <taxon>Pezizomycotina</taxon>
        <taxon>Eurotiomycetes</taxon>
        <taxon>Eurotiomycetidae</taxon>
        <taxon>Eurotiales</taxon>
        <taxon>Aspergillaceae</taxon>
        <taxon>Penicillium</taxon>
    </lineage>
</organism>
<dbReference type="Gene3D" id="3.40.366.10">
    <property type="entry name" value="Malonyl-Coenzyme A Acyl Carrier Protein, domain 2"/>
    <property type="match status" value="1"/>
</dbReference>
<dbReference type="Gene3D" id="3.40.47.10">
    <property type="match status" value="1"/>
</dbReference>
<feature type="domain" description="PKS/mFAS DH" evidence="9">
    <location>
        <begin position="900"/>
        <end position="1185"/>
    </location>
</feature>
<dbReference type="SUPFAM" id="SSF52151">
    <property type="entry name" value="FabD/lysophospholipase-like"/>
    <property type="match status" value="1"/>
</dbReference>
<dbReference type="InterPro" id="IPR049552">
    <property type="entry name" value="PKS_DH_N"/>
</dbReference>
<evidence type="ECO:0000256" key="1">
    <source>
        <dbReference type="ARBA" id="ARBA00022450"/>
    </source>
</evidence>
<dbReference type="PROSITE" id="PS50075">
    <property type="entry name" value="CARRIER"/>
    <property type="match status" value="1"/>
</dbReference>
<dbReference type="Pfam" id="PF16197">
    <property type="entry name" value="KAsynt_C_assoc"/>
    <property type="match status" value="1"/>
</dbReference>
<evidence type="ECO:0000259" key="7">
    <source>
        <dbReference type="PROSITE" id="PS50075"/>
    </source>
</evidence>
<dbReference type="InterPro" id="IPR016039">
    <property type="entry name" value="Thiolase-like"/>
</dbReference>
<dbReference type="GO" id="GO:0016491">
    <property type="term" value="F:oxidoreductase activity"/>
    <property type="evidence" value="ECO:0007669"/>
    <property type="project" value="InterPro"/>
</dbReference>
<dbReference type="Gene3D" id="3.90.180.10">
    <property type="entry name" value="Medium-chain alcohol dehydrogenases, catalytic domain"/>
    <property type="match status" value="1"/>
</dbReference>
<dbReference type="SMART" id="SM00826">
    <property type="entry name" value="PKS_DH"/>
    <property type="match status" value="1"/>
</dbReference>
<dbReference type="InterPro" id="IPR013154">
    <property type="entry name" value="ADH-like_N"/>
</dbReference>
<dbReference type="InterPro" id="IPR036291">
    <property type="entry name" value="NAD(P)-bd_dom_sf"/>
</dbReference>
<dbReference type="Pfam" id="PF08242">
    <property type="entry name" value="Methyltransf_12"/>
    <property type="match status" value="1"/>
</dbReference>
<dbReference type="Pfam" id="PF00550">
    <property type="entry name" value="PP-binding"/>
    <property type="match status" value="1"/>
</dbReference>
<feature type="active site" description="Proton donor; for dehydratase activity" evidence="6">
    <location>
        <position position="1100"/>
    </location>
</feature>
<dbReference type="EMBL" id="JAPZBQ010000005">
    <property type="protein sequence ID" value="KAJ5329151.1"/>
    <property type="molecule type" value="Genomic_DNA"/>
</dbReference>
<evidence type="ECO:0000313" key="11">
    <source>
        <dbReference type="Proteomes" id="UP001147695"/>
    </source>
</evidence>
<dbReference type="InterPro" id="IPR009081">
    <property type="entry name" value="PP-bd_ACP"/>
</dbReference>
<keyword evidence="4" id="KW-0808">Transferase</keyword>
<dbReference type="InterPro" id="IPR020807">
    <property type="entry name" value="PKS_DH"/>
</dbReference>
<dbReference type="PANTHER" id="PTHR43775">
    <property type="entry name" value="FATTY ACID SYNTHASE"/>
    <property type="match status" value="1"/>
</dbReference>
<dbReference type="InterPro" id="IPR032821">
    <property type="entry name" value="PKS_assoc"/>
</dbReference>
<dbReference type="PROSITE" id="PS00606">
    <property type="entry name" value="KS3_1"/>
    <property type="match status" value="1"/>
</dbReference>
<evidence type="ECO:0000256" key="4">
    <source>
        <dbReference type="ARBA" id="ARBA00022679"/>
    </source>
</evidence>
<feature type="domain" description="Ketosynthase family 3 (KS3)" evidence="8">
    <location>
        <begin position="18"/>
        <end position="437"/>
    </location>
</feature>
<dbReference type="InterPro" id="IPR042104">
    <property type="entry name" value="PKS_dehydratase_sf"/>
</dbReference>
<dbReference type="InterPro" id="IPR049551">
    <property type="entry name" value="PKS_DH_C"/>
</dbReference>
<dbReference type="InterPro" id="IPR057326">
    <property type="entry name" value="KR_dom"/>
</dbReference>
<dbReference type="Pfam" id="PF08659">
    <property type="entry name" value="KR"/>
    <property type="match status" value="1"/>
</dbReference>
<dbReference type="InterPro" id="IPR013968">
    <property type="entry name" value="PKS_KR"/>
</dbReference>
<evidence type="ECO:0000259" key="9">
    <source>
        <dbReference type="PROSITE" id="PS52019"/>
    </source>
</evidence>
<dbReference type="CDD" id="cd05195">
    <property type="entry name" value="enoyl_red"/>
    <property type="match status" value="1"/>
</dbReference>
<dbReference type="SUPFAM" id="SSF53901">
    <property type="entry name" value="Thiolase-like"/>
    <property type="match status" value="1"/>
</dbReference>
<dbReference type="Pfam" id="PF21089">
    <property type="entry name" value="PKS_DH_N"/>
    <property type="match status" value="1"/>
</dbReference>
<dbReference type="Gene3D" id="1.10.1200.10">
    <property type="entry name" value="ACP-like"/>
    <property type="match status" value="1"/>
</dbReference>
<dbReference type="PROSITE" id="PS52004">
    <property type="entry name" value="KS3_2"/>
    <property type="match status" value="1"/>
</dbReference>
<dbReference type="SUPFAM" id="SSF47336">
    <property type="entry name" value="ACP-like"/>
    <property type="match status" value="1"/>
</dbReference>
<keyword evidence="2" id="KW-0597">Phosphoprotein</keyword>
<accession>A0A9W9UAC4</accession>
<dbReference type="Gene3D" id="3.40.50.720">
    <property type="entry name" value="NAD(P)-binding Rossmann-like Domain"/>
    <property type="match status" value="1"/>
</dbReference>
<dbReference type="InterPro" id="IPR016036">
    <property type="entry name" value="Malonyl_transacylase_ACP-bd"/>
</dbReference>
<dbReference type="PROSITE" id="PS52019">
    <property type="entry name" value="PKS_MFAS_DH"/>
    <property type="match status" value="1"/>
</dbReference>
<dbReference type="SMART" id="SM00827">
    <property type="entry name" value="PKS_AT"/>
    <property type="match status" value="1"/>
</dbReference>
<feature type="region of interest" description="N-terminal hotdog fold" evidence="6">
    <location>
        <begin position="900"/>
        <end position="1028"/>
    </location>
</feature>
<dbReference type="GO" id="GO:0032259">
    <property type="term" value="P:methylation"/>
    <property type="evidence" value="ECO:0007669"/>
    <property type="project" value="UniProtKB-KW"/>
</dbReference>
<dbReference type="SMART" id="SM00829">
    <property type="entry name" value="PKS_ER"/>
    <property type="match status" value="1"/>
</dbReference>
<dbReference type="Gene3D" id="3.40.50.150">
    <property type="entry name" value="Vaccinia Virus protein VP39"/>
    <property type="match status" value="1"/>
</dbReference>
<dbReference type="SUPFAM" id="SSF55048">
    <property type="entry name" value="Probable ACP-binding domain of malonyl-CoA ACP transacylase"/>
    <property type="match status" value="1"/>
</dbReference>
<dbReference type="InterPro" id="IPR014031">
    <property type="entry name" value="Ketoacyl_synth_C"/>
</dbReference>
<reference evidence="10" key="2">
    <citation type="journal article" date="2023" name="IMA Fungus">
        <title>Comparative genomic study of the Penicillium genus elucidates a diverse pangenome and 15 lateral gene transfer events.</title>
        <authorList>
            <person name="Petersen C."/>
            <person name="Sorensen T."/>
            <person name="Nielsen M.R."/>
            <person name="Sondergaard T.E."/>
            <person name="Sorensen J.L."/>
            <person name="Fitzpatrick D.A."/>
            <person name="Frisvad J.C."/>
            <person name="Nielsen K.L."/>
        </authorList>
    </citation>
    <scope>NUCLEOTIDE SEQUENCE</scope>
    <source>
        <strain evidence="10">IBT 35673</strain>
    </source>
</reference>
<reference evidence="10" key="1">
    <citation type="submission" date="2022-12" db="EMBL/GenBank/DDBJ databases">
        <authorList>
            <person name="Petersen C."/>
        </authorList>
    </citation>
    <scope>NUCLEOTIDE SEQUENCE</scope>
    <source>
        <strain evidence="10">IBT 35673</strain>
    </source>
</reference>
<evidence type="ECO:0000256" key="2">
    <source>
        <dbReference type="ARBA" id="ARBA00022553"/>
    </source>
</evidence>
<dbReference type="Proteomes" id="UP001147695">
    <property type="component" value="Unassembled WGS sequence"/>
</dbReference>
<keyword evidence="1" id="KW-0596">Phosphopantetheine</keyword>
<evidence type="ECO:0000313" key="10">
    <source>
        <dbReference type="EMBL" id="KAJ5329151.1"/>
    </source>
</evidence>
<evidence type="ECO:0000259" key="8">
    <source>
        <dbReference type="PROSITE" id="PS52004"/>
    </source>
</evidence>
<dbReference type="GO" id="GO:0044550">
    <property type="term" value="P:secondary metabolite biosynthetic process"/>
    <property type="evidence" value="ECO:0007669"/>
    <property type="project" value="UniProtKB-ARBA"/>
</dbReference>
<dbReference type="GO" id="GO:0008168">
    <property type="term" value="F:methyltransferase activity"/>
    <property type="evidence" value="ECO:0007669"/>
    <property type="project" value="UniProtKB-KW"/>
</dbReference>
<dbReference type="InterPro" id="IPR020843">
    <property type="entry name" value="ER"/>
</dbReference>
<dbReference type="InterPro" id="IPR011032">
    <property type="entry name" value="GroES-like_sf"/>
</dbReference>
<dbReference type="InterPro" id="IPR001227">
    <property type="entry name" value="Ac_transferase_dom_sf"/>
</dbReference>
<feature type="active site" description="Proton acceptor; for dehydratase activity" evidence="6">
    <location>
        <position position="932"/>
    </location>
</feature>
<dbReference type="InterPro" id="IPR049900">
    <property type="entry name" value="PKS_mFAS_DH"/>
</dbReference>
<dbReference type="InterPro" id="IPR050091">
    <property type="entry name" value="PKS_NRPS_Biosynth_Enz"/>
</dbReference>
<dbReference type="FunFam" id="3.40.50.720:FF:000209">
    <property type="entry name" value="Polyketide synthase Pks12"/>
    <property type="match status" value="1"/>
</dbReference>
<dbReference type="InterPro" id="IPR029063">
    <property type="entry name" value="SAM-dependent_MTases_sf"/>
</dbReference>
<dbReference type="GO" id="GO:0004312">
    <property type="term" value="F:fatty acid synthase activity"/>
    <property type="evidence" value="ECO:0007669"/>
    <property type="project" value="TreeGrafter"/>
</dbReference>
<dbReference type="Pfam" id="PF13602">
    <property type="entry name" value="ADH_zinc_N_2"/>
    <property type="match status" value="1"/>
</dbReference>
<evidence type="ECO:0000256" key="5">
    <source>
        <dbReference type="ARBA" id="ARBA00023268"/>
    </source>
</evidence>
<protein>
    <submittedName>
        <fullName evidence="10">Ketoacyl-synt-domain-containing protein</fullName>
    </submittedName>
</protein>
<evidence type="ECO:0000256" key="3">
    <source>
        <dbReference type="ARBA" id="ARBA00022603"/>
    </source>
</evidence>
<dbReference type="InterPro" id="IPR013217">
    <property type="entry name" value="Methyltransf_12"/>
</dbReference>
<dbReference type="CDD" id="cd00833">
    <property type="entry name" value="PKS"/>
    <property type="match status" value="1"/>
</dbReference>
<dbReference type="SUPFAM" id="SSF51735">
    <property type="entry name" value="NAD(P)-binding Rossmann-fold domains"/>
    <property type="match status" value="2"/>
</dbReference>
<keyword evidence="5" id="KW-0511">Multifunctional enzyme</keyword>
<dbReference type="PANTHER" id="PTHR43775:SF49">
    <property type="entry name" value="SYNTHASE, PUTATIVE (JCVI)-RELATED"/>
    <property type="match status" value="1"/>
</dbReference>
<dbReference type="Pfam" id="PF00109">
    <property type="entry name" value="ketoacyl-synt"/>
    <property type="match status" value="1"/>
</dbReference>
<comment type="caution">
    <text evidence="10">The sequence shown here is derived from an EMBL/GenBank/DDBJ whole genome shotgun (WGS) entry which is preliminary data.</text>
</comment>
<dbReference type="Pfam" id="PF08240">
    <property type="entry name" value="ADH_N"/>
    <property type="match status" value="1"/>
</dbReference>
<dbReference type="Gene3D" id="3.30.70.3290">
    <property type="match status" value="1"/>
</dbReference>
<dbReference type="GO" id="GO:0006633">
    <property type="term" value="P:fatty acid biosynthetic process"/>
    <property type="evidence" value="ECO:0007669"/>
    <property type="project" value="InterPro"/>
</dbReference>
<dbReference type="InterPro" id="IPR018201">
    <property type="entry name" value="Ketoacyl_synth_AS"/>
</dbReference>
<dbReference type="InterPro" id="IPR016035">
    <property type="entry name" value="Acyl_Trfase/lysoPLipase"/>
</dbReference>
<dbReference type="CDD" id="cd02440">
    <property type="entry name" value="AdoMet_MTases"/>
    <property type="match status" value="1"/>
</dbReference>
<dbReference type="Pfam" id="PF00698">
    <property type="entry name" value="Acyl_transf_1"/>
    <property type="match status" value="1"/>
</dbReference>
<dbReference type="InterPro" id="IPR036736">
    <property type="entry name" value="ACP-like_sf"/>
</dbReference>
<dbReference type="SMART" id="SM00822">
    <property type="entry name" value="PKS_KR"/>
    <property type="match status" value="1"/>
</dbReference>
<dbReference type="SUPFAM" id="SSF53335">
    <property type="entry name" value="S-adenosyl-L-methionine-dependent methyltransferases"/>
    <property type="match status" value="1"/>
</dbReference>
<name>A0A9W9UAC4_PENBR</name>